<dbReference type="EMBL" id="MG011690">
    <property type="protein sequence ID" value="AVK76387.1"/>
    <property type="molecule type" value="Genomic_DNA"/>
</dbReference>
<dbReference type="InterPro" id="IPR036047">
    <property type="entry name" value="F-box-like_dom_sf"/>
</dbReference>
<dbReference type="RefSeq" id="YP_009482390.1">
    <property type="nucleotide sequence ID" value="NC_037666.1"/>
</dbReference>
<sequence length="476" mass="51707">MDIRPDGVAVAFVAPDGDINNKDNDDTTTSSNDSSRPDATTINCLPNEVLLHILNWLPCTDRTAAASVDRWWRSLFEDTRLLWPPPCIGASHVAAIREWPLNVHARGHKEVCVTYVHAAGCPCHANRLVDAVKHWRADLIMPLVRGHAPKFDGACLIAARRGDMLALKTLWCVTPLTRGSLPFRVAEVAAQFGQMDALKFAVSVLGGHATSDLCIIAAGAGRLKATVYIHQHGAPLNRGTFRAAAASGRLAVFRYLCDNGCPRDDWVPHEAVTRGHDSIVDHALGCGLGWTRYHDYEAALGNHLNVLLVARAYGYPWTAWVCSGAARNGHLDLIKEARAVGCPWDGGTCEKAARNGRLGVLTYAVEHGCPMGKHTARKACYGGHLDCLVYAHQHGAPLDDDDCWLAACTGHIDCMEYVHAQGFCNRKCRKCLASPKGSRSVVASAMSGVKSATIFVPRSGVVCVGWAARRLHLRRR</sequence>
<evidence type="ECO:0000256" key="1">
    <source>
        <dbReference type="SAM" id="MobiDB-lite"/>
    </source>
</evidence>
<dbReference type="PANTHER" id="PTHR46586:SF3">
    <property type="entry name" value="ANKYRIN REPEAT-CONTAINING PROTEIN"/>
    <property type="match status" value="1"/>
</dbReference>
<feature type="domain" description="F-box" evidence="2">
    <location>
        <begin position="39"/>
        <end position="86"/>
    </location>
</feature>
<dbReference type="PROSITE" id="PS50181">
    <property type="entry name" value="FBOX"/>
    <property type="match status" value="1"/>
</dbReference>
<dbReference type="SUPFAM" id="SSF48403">
    <property type="entry name" value="Ankyrin repeat"/>
    <property type="match status" value="1"/>
</dbReference>
<reference evidence="3" key="1">
    <citation type="journal article" date="2018" name="Nat. Commun.">
        <title>Diversity and evolution of the emerging Pandoraviridae family.</title>
        <authorList>
            <person name="Legendre M."/>
            <person name="Fabre E."/>
            <person name="Poirot O."/>
            <person name="Jeudy S."/>
            <person name="Lartigue A."/>
            <person name="Alempic J.M."/>
            <person name="Beucher L."/>
            <person name="Philippe N."/>
            <person name="Bertaux L."/>
            <person name="Christo-Foroux E."/>
            <person name="Labadie K."/>
            <person name="Coute Y."/>
            <person name="Abergel C."/>
            <person name="Claverie J.M."/>
        </authorList>
    </citation>
    <scope>NUCLEOTIDE SEQUENCE [LARGE SCALE GENOMIC DNA]</scope>
    <source>
        <strain evidence="3">Neocaledonia</strain>
    </source>
</reference>
<dbReference type="KEGG" id="vg:36842265"/>
<dbReference type="Gene3D" id="1.20.1280.50">
    <property type="match status" value="1"/>
</dbReference>
<feature type="region of interest" description="Disordered" evidence="1">
    <location>
        <begin position="15"/>
        <end position="38"/>
    </location>
</feature>
<accession>A0A2U7UD84</accession>
<dbReference type="InterPro" id="IPR036770">
    <property type="entry name" value="Ankyrin_rpt-contain_sf"/>
</dbReference>
<organism evidence="3">
    <name type="scientific">Pandoravirus neocaledonia</name>
    <dbReference type="NCBI Taxonomy" id="2107708"/>
    <lineage>
        <taxon>Viruses</taxon>
        <taxon>Pandoravirus</taxon>
    </lineage>
</organism>
<evidence type="ECO:0000259" key="2">
    <source>
        <dbReference type="PROSITE" id="PS50181"/>
    </source>
</evidence>
<evidence type="ECO:0000313" key="3">
    <source>
        <dbReference type="EMBL" id="AVK76387.1"/>
    </source>
</evidence>
<dbReference type="Proteomes" id="UP000249287">
    <property type="component" value="Segment"/>
</dbReference>
<dbReference type="Pfam" id="PF12937">
    <property type="entry name" value="F-box-like"/>
    <property type="match status" value="1"/>
</dbReference>
<name>A0A2U7UD84_9VIRU</name>
<protein>
    <submittedName>
        <fullName evidence="3">Ankyrin repeat domain containing protein</fullName>
    </submittedName>
</protein>
<gene>
    <name evidence="3" type="ORF">pneo_cds_780</name>
</gene>
<dbReference type="SUPFAM" id="SSF81383">
    <property type="entry name" value="F-box domain"/>
    <property type="match status" value="1"/>
</dbReference>
<proteinExistence type="predicted"/>
<dbReference type="InterPro" id="IPR052050">
    <property type="entry name" value="SecEffector_AnkRepeat"/>
</dbReference>
<dbReference type="InterPro" id="IPR001810">
    <property type="entry name" value="F-box_dom"/>
</dbReference>
<dbReference type="GeneID" id="36842265"/>
<dbReference type="Gene3D" id="1.25.40.20">
    <property type="entry name" value="Ankyrin repeat-containing domain"/>
    <property type="match status" value="1"/>
</dbReference>
<dbReference type="PANTHER" id="PTHR46586">
    <property type="entry name" value="ANKYRIN REPEAT-CONTAINING PROTEIN"/>
    <property type="match status" value="1"/>
</dbReference>